<protein>
    <recommendedName>
        <fullName evidence="4">Gliding motility-associated protein GldM N-terminal domain-containing protein</fullName>
    </recommendedName>
</protein>
<dbReference type="RefSeq" id="WP_137091710.1">
    <property type="nucleotide sequence ID" value="NZ_CP028923.1"/>
</dbReference>
<sequence length="205" mass="24457">MKKLLTITFASISLCIFAQNSDFEKKLVEFRSSLYPLLDNYNPEKLLKYDFDQNDLIVTKVDSFVHANELEIQQYQLRLMQQYSNNYNFEIRTEQFEPVDINDFNQKLNNIDLSSVNPFYKLLLIDPIKELEIYRNMYLVQKYTNTEFAVFNTKLTIAPSLIKTKKSEDGYWDIIEYLHEFIIKAQYDPKQSKITNIEIFKIKPL</sequence>
<reference evidence="2 3" key="1">
    <citation type="submission" date="2018-04" db="EMBL/GenBank/DDBJ databases">
        <title>Complete genome uncultured novel isolate.</title>
        <authorList>
            <person name="Merlino G."/>
        </authorList>
    </citation>
    <scope>NUCLEOTIDE SEQUENCE [LARGE SCALE GENOMIC DNA]</scope>
    <source>
        <strain evidence="3">R1DC9</strain>
    </source>
</reference>
<dbReference type="AlphaFoldDB" id="A0A4D7JMN0"/>
<evidence type="ECO:0000313" key="3">
    <source>
        <dbReference type="Proteomes" id="UP000298616"/>
    </source>
</evidence>
<keyword evidence="1" id="KW-0732">Signal</keyword>
<dbReference type="Proteomes" id="UP000298616">
    <property type="component" value="Chromosome"/>
</dbReference>
<organism evidence="2 3">
    <name type="scientific">Mangrovivirga cuniculi</name>
    <dbReference type="NCBI Taxonomy" id="2715131"/>
    <lineage>
        <taxon>Bacteria</taxon>
        <taxon>Pseudomonadati</taxon>
        <taxon>Bacteroidota</taxon>
        <taxon>Cytophagia</taxon>
        <taxon>Cytophagales</taxon>
        <taxon>Mangrovivirgaceae</taxon>
        <taxon>Mangrovivirga</taxon>
    </lineage>
</organism>
<name>A0A4D7JMN0_9BACT</name>
<feature type="signal peptide" evidence="1">
    <location>
        <begin position="1"/>
        <end position="18"/>
    </location>
</feature>
<evidence type="ECO:0008006" key="4">
    <source>
        <dbReference type="Google" id="ProtNLM"/>
    </source>
</evidence>
<proteinExistence type="predicted"/>
<dbReference type="KEGG" id="fpf:DCC35_15880"/>
<gene>
    <name evidence="2" type="ORF">DCC35_15880</name>
</gene>
<evidence type="ECO:0000313" key="2">
    <source>
        <dbReference type="EMBL" id="QCK16113.1"/>
    </source>
</evidence>
<evidence type="ECO:0000256" key="1">
    <source>
        <dbReference type="SAM" id="SignalP"/>
    </source>
</evidence>
<accession>A0A4D7JMN0</accession>
<dbReference type="EMBL" id="CP028923">
    <property type="protein sequence ID" value="QCK16113.1"/>
    <property type="molecule type" value="Genomic_DNA"/>
</dbReference>
<feature type="chain" id="PRO_5020294395" description="Gliding motility-associated protein GldM N-terminal domain-containing protein" evidence="1">
    <location>
        <begin position="19"/>
        <end position="205"/>
    </location>
</feature>
<keyword evidence="3" id="KW-1185">Reference proteome</keyword>